<feature type="domain" description="Ribbon-helix-helix protein CopG" evidence="1">
    <location>
        <begin position="6"/>
        <end position="39"/>
    </location>
</feature>
<dbReference type="RefSeq" id="WP_012229652.1">
    <property type="nucleotide sequence ID" value="NZ_HG422565.1"/>
</dbReference>
<dbReference type="HOGENOM" id="CLU_2245017_0_0_11"/>
<dbReference type="InterPro" id="IPR013321">
    <property type="entry name" value="Arc_rbn_hlx_hlx"/>
</dbReference>
<name>R4Z3B7_9ACTN</name>
<dbReference type="SUPFAM" id="SSF47598">
    <property type="entry name" value="Ribbon-helix-helix"/>
    <property type="match status" value="1"/>
</dbReference>
<dbReference type="GO" id="GO:0006355">
    <property type="term" value="P:regulation of DNA-templated transcription"/>
    <property type="evidence" value="ECO:0007669"/>
    <property type="project" value="InterPro"/>
</dbReference>
<comment type="caution">
    <text evidence="2">The sequence shown here is derived from an EMBL/GenBank/DDBJ whole genome shotgun (WGS) entry which is preliminary data.</text>
</comment>
<dbReference type="Gene3D" id="1.10.1220.10">
    <property type="entry name" value="Met repressor-like"/>
    <property type="match status" value="1"/>
</dbReference>
<gene>
    <name evidence="2" type="ORF">BN381_60069</name>
</gene>
<evidence type="ECO:0000259" key="1">
    <source>
        <dbReference type="Pfam" id="PF01402"/>
    </source>
</evidence>
<dbReference type="Proteomes" id="UP000018291">
    <property type="component" value="Unassembled WGS sequence"/>
</dbReference>
<proteinExistence type="predicted"/>
<reference evidence="2 3" key="1">
    <citation type="journal article" date="2013" name="ISME J.">
        <title>Metabolic model for the filamentous 'Candidatus Microthrix parvicella' based on genomic and metagenomic analyses.</title>
        <authorList>
            <person name="Jon McIlroy S."/>
            <person name="Kristiansen R."/>
            <person name="Albertsen M."/>
            <person name="Michael Karst S."/>
            <person name="Rossetti S."/>
            <person name="Lund Nielsen J."/>
            <person name="Tandoi V."/>
            <person name="James Seviour R."/>
            <person name="Nielsen P.H."/>
        </authorList>
    </citation>
    <scope>NUCLEOTIDE SEQUENCE [LARGE SCALE GENOMIC DNA]</scope>
    <source>
        <strain evidence="2 3">RN1</strain>
    </source>
</reference>
<dbReference type="AlphaFoldDB" id="R4Z3B7"/>
<dbReference type="EMBL" id="CANL01000056">
    <property type="protein sequence ID" value="CCM65165.1"/>
    <property type="molecule type" value="Genomic_DNA"/>
</dbReference>
<evidence type="ECO:0000313" key="2">
    <source>
        <dbReference type="EMBL" id="CCM65165.1"/>
    </source>
</evidence>
<dbReference type="Pfam" id="PF01402">
    <property type="entry name" value="RHH_1"/>
    <property type="match status" value="1"/>
</dbReference>
<accession>R4Z3B7</accession>
<organism evidence="2 3">
    <name type="scientific">Candidatus Neomicrothrix parvicella RN1</name>
    <dbReference type="NCBI Taxonomy" id="1229780"/>
    <lineage>
        <taxon>Bacteria</taxon>
        <taxon>Bacillati</taxon>
        <taxon>Actinomycetota</taxon>
        <taxon>Acidimicrobiia</taxon>
        <taxon>Acidimicrobiales</taxon>
        <taxon>Microthrixaceae</taxon>
        <taxon>Candidatus Neomicrothrix</taxon>
    </lineage>
</organism>
<sequence length="104" mass="11179">MTSQLAIRLDDDDLAALDELARRDGLTRSEAVRRAIRLQTENTIAAQNRAELDRVGALLGVEPGSRWLTGADVITTLPDDEFAADIAAALGADSTDDMVDPWAT</sequence>
<protein>
    <recommendedName>
        <fullName evidence="1">Ribbon-helix-helix protein CopG domain-containing protein</fullName>
    </recommendedName>
</protein>
<dbReference type="InterPro" id="IPR002145">
    <property type="entry name" value="CopG"/>
</dbReference>
<dbReference type="STRING" id="1229780.BN381_60069"/>
<dbReference type="InterPro" id="IPR010985">
    <property type="entry name" value="Ribbon_hlx_hlx"/>
</dbReference>
<keyword evidence="3" id="KW-1185">Reference proteome</keyword>
<evidence type="ECO:0000313" key="3">
    <source>
        <dbReference type="Proteomes" id="UP000018291"/>
    </source>
</evidence>